<dbReference type="Pfam" id="PF22725">
    <property type="entry name" value="GFO_IDH_MocA_C3"/>
    <property type="match status" value="1"/>
</dbReference>
<accession>A0A1I6UK17</accession>
<dbReference type="GO" id="GO:0000166">
    <property type="term" value="F:nucleotide binding"/>
    <property type="evidence" value="ECO:0007669"/>
    <property type="project" value="InterPro"/>
</dbReference>
<evidence type="ECO:0000313" key="4">
    <source>
        <dbReference type="EMBL" id="SFT01768.1"/>
    </source>
</evidence>
<dbReference type="Proteomes" id="UP000199392">
    <property type="component" value="Unassembled WGS sequence"/>
</dbReference>
<dbReference type="InterPro" id="IPR050463">
    <property type="entry name" value="Gfo/Idh/MocA_oxidrdct_glycsds"/>
</dbReference>
<dbReference type="Pfam" id="PF01408">
    <property type="entry name" value="GFO_IDH_MocA"/>
    <property type="match status" value="1"/>
</dbReference>
<dbReference type="Gene3D" id="3.40.50.720">
    <property type="entry name" value="NAD(P)-binding Rossmann-like Domain"/>
    <property type="match status" value="1"/>
</dbReference>
<dbReference type="OrthoDB" id="9776544at2"/>
<sequence>MDTREENLGQSAQGSVQGAARENLRIGVVGCGNISAIYMKNAGMFRRLEMSACADLRPEAAATRAAEFGLRAMTVDEIFDTPDIDLILNLSVPAAHHEVSMRAIRAGKHVFTEKPLCASAAEARELLDAAQAAGLCVGSAPDTFLGAAGRRARQLIDGGSLGQVITGTAFMLGRGMEHWHPNPAFYYQPGAGPVLDMGPYYLTMLTYLLGPVRAVSAATSFGAKTRTITAEGPLQNTSFEAGTPTTALSLLEFHSGPIVTFGASWDVHRHSNMPIELHGTEGSLRLPDPDNFGDVVALSPGGADWAEHSSEGTPFGTTNYPFDAPDRANYRALGLAEMAEALAEGRTPRAGGALAYHVLEVLEGILLAGERRARIEIASCPEQPALLGEVAAEGLLR</sequence>
<evidence type="ECO:0000256" key="1">
    <source>
        <dbReference type="ARBA" id="ARBA00023002"/>
    </source>
</evidence>
<dbReference type="GO" id="GO:0016491">
    <property type="term" value="F:oxidoreductase activity"/>
    <property type="evidence" value="ECO:0007669"/>
    <property type="project" value="UniProtKB-KW"/>
</dbReference>
<dbReference type="InterPro" id="IPR055170">
    <property type="entry name" value="GFO_IDH_MocA-like_dom"/>
</dbReference>
<evidence type="ECO:0000259" key="3">
    <source>
        <dbReference type="Pfam" id="PF22725"/>
    </source>
</evidence>
<name>A0A1I6UK17_9RHOB</name>
<organism evidence="4 5">
    <name type="scientific">Alloyangia pacifica</name>
    <dbReference type="NCBI Taxonomy" id="311180"/>
    <lineage>
        <taxon>Bacteria</taxon>
        <taxon>Pseudomonadati</taxon>
        <taxon>Pseudomonadota</taxon>
        <taxon>Alphaproteobacteria</taxon>
        <taxon>Rhodobacterales</taxon>
        <taxon>Roseobacteraceae</taxon>
        <taxon>Alloyangia</taxon>
    </lineage>
</organism>
<dbReference type="AlphaFoldDB" id="A0A1I6UK17"/>
<dbReference type="PANTHER" id="PTHR43818:SF11">
    <property type="entry name" value="BCDNA.GH03377"/>
    <property type="match status" value="1"/>
</dbReference>
<dbReference type="Gene3D" id="3.30.360.10">
    <property type="entry name" value="Dihydrodipicolinate Reductase, domain 2"/>
    <property type="match status" value="1"/>
</dbReference>
<dbReference type="SUPFAM" id="SSF55347">
    <property type="entry name" value="Glyceraldehyde-3-phosphate dehydrogenase-like, C-terminal domain"/>
    <property type="match status" value="1"/>
</dbReference>
<dbReference type="PANTHER" id="PTHR43818">
    <property type="entry name" value="BCDNA.GH03377"/>
    <property type="match status" value="1"/>
</dbReference>
<reference evidence="5" key="1">
    <citation type="submission" date="2016-10" db="EMBL/GenBank/DDBJ databases">
        <authorList>
            <person name="Varghese N."/>
            <person name="Submissions S."/>
        </authorList>
    </citation>
    <scope>NUCLEOTIDE SEQUENCE [LARGE SCALE GENOMIC DNA]</scope>
    <source>
        <strain evidence="5">DSM 26894</strain>
    </source>
</reference>
<protein>
    <submittedName>
        <fullName evidence="4">Predicted dehydrogenase</fullName>
    </submittedName>
</protein>
<dbReference type="EMBL" id="FOZW01000008">
    <property type="protein sequence ID" value="SFT01768.1"/>
    <property type="molecule type" value="Genomic_DNA"/>
</dbReference>
<gene>
    <name evidence="4" type="ORF">SAMN04488050_108101</name>
</gene>
<dbReference type="InterPro" id="IPR000683">
    <property type="entry name" value="Gfo/Idh/MocA-like_OxRdtase_N"/>
</dbReference>
<evidence type="ECO:0000313" key="5">
    <source>
        <dbReference type="Proteomes" id="UP000199392"/>
    </source>
</evidence>
<dbReference type="InterPro" id="IPR036291">
    <property type="entry name" value="NAD(P)-bd_dom_sf"/>
</dbReference>
<proteinExistence type="predicted"/>
<feature type="domain" description="Gfo/Idh/MocA-like oxidoreductase N-terminal" evidence="2">
    <location>
        <begin position="24"/>
        <end position="137"/>
    </location>
</feature>
<dbReference type="STRING" id="311180.SAMN04488050_108101"/>
<keyword evidence="1" id="KW-0560">Oxidoreductase</keyword>
<evidence type="ECO:0000259" key="2">
    <source>
        <dbReference type="Pfam" id="PF01408"/>
    </source>
</evidence>
<feature type="domain" description="GFO/IDH/MocA-like oxidoreductase" evidence="3">
    <location>
        <begin position="150"/>
        <end position="285"/>
    </location>
</feature>
<dbReference type="SUPFAM" id="SSF51735">
    <property type="entry name" value="NAD(P)-binding Rossmann-fold domains"/>
    <property type="match status" value="1"/>
</dbReference>
<keyword evidence="5" id="KW-1185">Reference proteome</keyword>